<proteinExistence type="predicted"/>
<dbReference type="Proteomes" id="UP001055784">
    <property type="component" value="Chromosome"/>
</dbReference>
<dbReference type="AlphaFoldDB" id="A0AAE9IBY4"/>
<accession>A0AAE9IBY4</accession>
<feature type="transmembrane region" description="Helical" evidence="1">
    <location>
        <begin position="87"/>
        <end position="106"/>
    </location>
</feature>
<keyword evidence="1" id="KW-1133">Transmembrane helix</keyword>
<evidence type="ECO:0000313" key="3">
    <source>
        <dbReference type="Proteomes" id="UP001055784"/>
    </source>
</evidence>
<keyword evidence="1" id="KW-0472">Membrane</keyword>
<reference evidence="2" key="1">
    <citation type="submission" date="2022-11" db="EMBL/GenBank/DDBJ databases">
        <authorList>
            <person name="Vasilchenko N.G."/>
            <person name="Prazdnova E.V."/>
            <person name="Gorovtsov A.V."/>
            <person name="Chistyakov V.A."/>
            <person name="Pak M.L."/>
        </authorList>
    </citation>
    <scope>NUCLEOTIDE SEQUENCE</scope>
    <source>
        <strain evidence="2">R 4.5</strain>
    </source>
</reference>
<organism evidence="2 3">
    <name type="scientific">Paenibacillus polymyxa</name>
    <name type="common">Bacillus polymyxa</name>
    <dbReference type="NCBI Taxonomy" id="1406"/>
    <lineage>
        <taxon>Bacteria</taxon>
        <taxon>Bacillati</taxon>
        <taxon>Bacillota</taxon>
        <taxon>Bacilli</taxon>
        <taxon>Bacillales</taxon>
        <taxon>Paenibacillaceae</taxon>
        <taxon>Paenibacillus</taxon>
    </lineage>
</organism>
<gene>
    <name evidence="2" type="ORF">MF626_003772</name>
</gene>
<feature type="transmembrane region" description="Helical" evidence="1">
    <location>
        <begin position="193"/>
        <end position="215"/>
    </location>
</feature>
<keyword evidence="1" id="KW-0812">Transmembrane</keyword>
<feature type="transmembrane region" description="Helical" evidence="1">
    <location>
        <begin position="138"/>
        <end position="156"/>
    </location>
</feature>
<feature type="transmembrane region" description="Helical" evidence="1">
    <location>
        <begin position="26"/>
        <end position="47"/>
    </location>
</feature>
<dbReference type="EMBL" id="CP097770">
    <property type="protein sequence ID" value="URJ49397.2"/>
    <property type="molecule type" value="Genomic_DNA"/>
</dbReference>
<sequence>MEVCHGEVSIDADCYKRGLGAGAHTFLYRYHFISVSTTVGVFLYRLVQSAVIPLLLRYPDQGQNELGQTLFWMESQIALMDSREVHVYLWILLGATVLRILITPFIRAGIYQSLHTDATEPQSLSFFKGMKRHGMSSLLYYTIELGLLLLPAFWVVPRLYPIVAGALQSSSYLLHLLPYVIGWMAYGWFIRQCILYMQLGTVGGHAILSSLLAFFRQLLPAVGISLLLGACVLLVLGLFGTVAMIWTGMLALILQQSYHFVTSLVRLWHISSQYRLWHTDISSRS</sequence>
<evidence type="ECO:0000313" key="2">
    <source>
        <dbReference type="EMBL" id="URJ49397.2"/>
    </source>
</evidence>
<protein>
    <submittedName>
        <fullName evidence="2">Uncharacterized protein</fullName>
    </submittedName>
</protein>
<name>A0AAE9IBY4_PAEPO</name>
<evidence type="ECO:0000256" key="1">
    <source>
        <dbReference type="SAM" id="Phobius"/>
    </source>
</evidence>
<feature type="transmembrane region" description="Helical" evidence="1">
    <location>
        <begin position="221"/>
        <end position="254"/>
    </location>
</feature>